<organism evidence="2 3">
    <name type="scientific">Verticillium longisporum</name>
    <name type="common">Verticillium dahliae var. longisporum</name>
    <dbReference type="NCBI Taxonomy" id="100787"/>
    <lineage>
        <taxon>Eukaryota</taxon>
        <taxon>Fungi</taxon>
        <taxon>Dikarya</taxon>
        <taxon>Ascomycota</taxon>
        <taxon>Pezizomycotina</taxon>
        <taxon>Sordariomycetes</taxon>
        <taxon>Hypocreomycetidae</taxon>
        <taxon>Glomerellales</taxon>
        <taxon>Plectosphaerellaceae</taxon>
        <taxon>Verticillium</taxon>
    </lineage>
</organism>
<evidence type="ECO:0000313" key="3">
    <source>
        <dbReference type="Proteomes" id="UP000045706"/>
    </source>
</evidence>
<evidence type="ECO:0000259" key="1">
    <source>
        <dbReference type="Pfam" id="PF13391"/>
    </source>
</evidence>
<dbReference type="EMBL" id="CVQI01007557">
    <property type="protein sequence ID" value="CRK16983.1"/>
    <property type="molecule type" value="Genomic_DNA"/>
</dbReference>
<name>A0A0G4L4V9_VERLO</name>
<feature type="domain" description="HNH nuclease" evidence="1">
    <location>
        <begin position="191"/>
        <end position="268"/>
    </location>
</feature>
<accession>A0A0G4L4V9</accession>
<dbReference type="InterPro" id="IPR003615">
    <property type="entry name" value="HNH_nuc"/>
</dbReference>
<dbReference type="Pfam" id="PF13391">
    <property type="entry name" value="HNH_2"/>
    <property type="match status" value="1"/>
</dbReference>
<sequence length="404" mass="46269">YTMPAEQIRIQEDSAALCDRMQLFHEMCTKQVDGYRREDLACLALSACAPRQRRPQSAEGFDYMDMETDQEKSDRQRIIHKLYNRLIVEHNQEHTVSKKQASKVTSALSWALLQVTNIDEMRKLEQTLDSTVNIPEYFQSIEAILEGWDLHFKTFLTQPSSSGRGDGESQALKRRRSKKVKEICIARDEVCVLTGDEEPHVAHIYPFSAASAQQIKFTLARLWGADREKAMSEKLFPNGTTMGIDVIGNVICLSPSMHAAWSRYDFALYPMRPSEEKEEGKWCMKVVFYWLKRYPRSKTSGMGSNIWASAREVLFQTAIGIIKQRPRAFDLRTGAPILDGQIFTIKAAMKYHLPDYDILMLQWDIACIASLCGAAEPDDDYDIDAYDTDDDEEHVEAEMEMTNE</sequence>
<gene>
    <name evidence="2" type="ORF">BN1723_011170</name>
</gene>
<evidence type="ECO:0000313" key="2">
    <source>
        <dbReference type="EMBL" id="CRK16983.1"/>
    </source>
</evidence>
<protein>
    <recommendedName>
        <fullName evidence="1">HNH nuclease domain-containing protein</fullName>
    </recommendedName>
</protein>
<proteinExistence type="predicted"/>
<feature type="non-terminal residue" evidence="2">
    <location>
        <position position="1"/>
    </location>
</feature>
<dbReference type="AlphaFoldDB" id="A0A0G4L4V9"/>
<dbReference type="Proteomes" id="UP000045706">
    <property type="component" value="Unassembled WGS sequence"/>
</dbReference>
<reference evidence="3" key="1">
    <citation type="submission" date="2015-05" db="EMBL/GenBank/DDBJ databases">
        <authorList>
            <person name="Fogelqvist Johan"/>
        </authorList>
    </citation>
    <scope>NUCLEOTIDE SEQUENCE [LARGE SCALE GENOMIC DNA]</scope>
</reference>